<dbReference type="GO" id="GO:0071011">
    <property type="term" value="C:precatalytic spliceosome"/>
    <property type="evidence" value="ECO:0007669"/>
    <property type="project" value="TreeGrafter"/>
</dbReference>
<evidence type="ECO:0000256" key="7">
    <source>
        <dbReference type="SAM" id="Coils"/>
    </source>
</evidence>
<evidence type="ECO:0000256" key="4">
    <source>
        <dbReference type="ARBA" id="ARBA00022728"/>
    </source>
</evidence>
<dbReference type="Proteomes" id="UP000054107">
    <property type="component" value="Unassembled WGS sequence"/>
</dbReference>
<dbReference type="PANTHER" id="PTHR13296:SF0">
    <property type="entry name" value="PRE-MRNA-SPLICING FACTOR SPF27"/>
    <property type="match status" value="1"/>
</dbReference>
<keyword evidence="3" id="KW-0507">mRNA processing</keyword>
<dbReference type="InterPro" id="IPR008409">
    <property type="entry name" value="SPF27"/>
</dbReference>
<keyword evidence="6" id="KW-0539">Nucleus</keyword>
<evidence type="ECO:0000256" key="1">
    <source>
        <dbReference type="ARBA" id="ARBA00004123"/>
    </source>
</evidence>
<dbReference type="EMBL" id="LN719426">
    <property type="protein sequence ID" value="CEP08357.1"/>
    <property type="molecule type" value="Genomic_DNA"/>
</dbReference>
<dbReference type="GO" id="GO:0008380">
    <property type="term" value="P:RNA splicing"/>
    <property type="evidence" value="ECO:0007669"/>
    <property type="project" value="UniProtKB-KW"/>
</dbReference>
<evidence type="ECO:0008006" key="10">
    <source>
        <dbReference type="Google" id="ProtNLM"/>
    </source>
</evidence>
<gene>
    <name evidence="8" type="primary">PARPA_01668.1 scaffold 1359</name>
</gene>
<name>A0A0B7MTC4_9FUNG</name>
<protein>
    <recommendedName>
        <fullName evidence="10">Pre-mRNA-splicing factor SPF27</fullName>
    </recommendedName>
</protein>
<feature type="coiled-coil region" evidence="7">
    <location>
        <begin position="138"/>
        <end position="172"/>
    </location>
</feature>
<evidence type="ECO:0000256" key="3">
    <source>
        <dbReference type="ARBA" id="ARBA00022664"/>
    </source>
</evidence>
<comment type="subcellular location">
    <subcellularLocation>
        <location evidence="1">Nucleus</location>
    </subcellularLocation>
</comment>
<keyword evidence="4" id="KW-0747">Spliceosome</keyword>
<dbReference type="OrthoDB" id="205794at2759"/>
<dbReference type="GO" id="GO:0071013">
    <property type="term" value="C:catalytic step 2 spliceosome"/>
    <property type="evidence" value="ECO:0007669"/>
    <property type="project" value="TreeGrafter"/>
</dbReference>
<evidence type="ECO:0000256" key="6">
    <source>
        <dbReference type="ARBA" id="ARBA00023242"/>
    </source>
</evidence>
<reference evidence="8 9" key="1">
    <citation type="submission" date="2014-09" db="EMBL/GenBank/DDBJ databases">
        <authorList>
            <person name="Ellenberger Sabrina"/>
        </authorList>
    </citation>
    <scope>NUCLEOTIDE SEQUENCE [LARGE SCALE GENOMIC DNA]</scope>
    <source>
        <strain evidence="8 9">CBS 412.66</strain>
    </source>
</reference>
<proteinExistence type="inferred from homology"/>
<accession>A0A0B7MTC4</accession>
<dbReference type="AlphaFoldDB" id="A0A0B7MTC4"/>
<dbReference type="GO" id="GO:0006397">
    <property type="term" value="P:mRNA processing"/>
    <property type="evidence" value="ECO:0007669"/>
    <property type="project" value="UniProtKB-KW"/>
</dbReference>
<keyword evidence="9" id="KW-1185">Reference proteome</keyword>
<comment type="similarity">
    <text evidence="2">Belongs to the SPF27 family.</text>
</comment>
<keyword evidence="7" id="KW-0175">Coiled coil</keyword>
<dbReference type="Pfam" id="PF05700">
    <property type="entry name" value="BCAS2"/>
    <property type="match status" value="1"/>
</dbReference>
<evidence type="ECO:0000313" key="8">
    <source>
        <dbReference type="EMBL" id="CEP08357.1"/>
    </source>
</evidence>
<dbReference type="GO" id="GO:0000974">
    <property type="term" value="C:Prp19 complex"/>
    <property type="evidence" value="ECO:0007669"/>
    <property type="project" value="TreeGrafter"/>
</dbReference>
<organism evidence="8 9">
    <name type="scientific">Parasitella parasitica</name>
    <dbReference type="NCBI Taxonomy" id="35722"/>
    <lineage>
        <taxon>Eukaryota</taxon>
        <taxon>Fungi</taxon>
        <taxon>Fungi incertae sedis</taxon>
        <taxon>Mucoromycota</taxon>
        <taxon>Mucoromycotina</taxon>
        <taxon>Mucoromycetes</taxon>
        <taxon>Mucorales</taxon>
        <taxon>Mucorineae</taxon>
        <taxon>Mucoraceae</taxon>
        <taxon>Parasitella</taxon>
    </lineage>
</organism>
<dbReference type="STRING" id="35722.A0A0B7MTC4"/>
<keyword evidence="5" id="KW-0508">mRNA splicing</keyword>
<evidence type="ECO:0000256" key="5">
    <source>
        <dbReference type="ARBA" id="ARBA00023187"/>
    </source>
</evidence>
<sequence length="218" mass="25382">MALNAIEGTSRPDVDIDALPYIDRELDDAEMKVTVERMIEQEMRRMKRKERSDLPLSIDLFEKDEILKQEIERIKKKEQLNALDTKRYELQGPEDESDLDGWRAAVNNTKSQLESQAGSMFNLELLQKYGANAWRVHNFQLEKDLADIKKNTESLRNQILEINRERKNDQTEAASLLASLENKWSDLITQNLQVDIACAALESEVDELRRYKESLQQN</sequence>
<evidence type="ECO:0000313" key="9">
    <source>
        <dbReference type="Proteomes" id="UP000054107"/>
    </source>
</evidence>
<evidence type="ECO:0000256" key="2">
    <source>
        <dbReference type="ARBA" id="ARBA00010788"/>
    </source>
</evidence>
<dbReference type="PANTHER" id="PTHR13296">
    <property type="entry name" value="BCAS2 PROTEIN"/>
    <property type="match status" value="1"/>
</dbReference>